<evidence type="ECO:0000313" key="5">
    <source>
        <dbReference type="Proteomes" id="UP000241587"/>
    </source>
</evidence>
<dbReference type="PANTHER" id="PTHR24148:SF73">
    <property type="entry name" value="HET DOMAIN PROTEIN (AFU_ORTHOLOGUE AFUA_8G01020)"/>
    <property type="match status" value="1"/>
</dbReference>
<evidence type="ECO:0000259" key="2">
    <source>
        <dbReference type="Pfam" id="PF06985"/>
    </source>
</evidence>
<dbReference type="EMBL" id="CP064748">
    <property type="protein sequence ID" value="QPC61846.1"/>
    <property type="molecule type" value="Genomic_DNA"/>
</dbReference>
<keyword evidence="5" id="KW-1185">Reference proteome</keyword>
<reference evidence="3 5" key="1">
    <citation type="submission" date="2018-02" db="EMBL/GenBank/DDBJ databases">
        <title>Fusarium culmorum secondary metabolites in fungal-bacterial-plant interactions.</title>
        <authorList>
            <person name="Schmidt R."/>
        </authorList>
    </citation>
    <scope>NUCLEOTIDE SEQUENCE [LARGE SCALE GENOMIC DNA]</scope>
    <source>
        <strain evidence="3 5">PV</strain>
    </source>
</reference>
<dbReference type="OMA" id="VCAFTIM"/>
<sequence length="440" mass="51024">MASTNLQQGHSLHSPLDRNIRLIEILPTFPGHQVQCKLHTVNLTPRTSYICLSYVWGNPSLTEEIVVDGIRKQVTVNLATALRHLKQHWSEIRARPGEYPDPSELRVWAGALCINQDDHFERTHQVGLMADIYSSADMVLAWLTSNDRDLVCAFTIMRKLLHYADLYDYQTKPWPRHSVEEYNWFQELKMNFPLRLNKDTEAEMAFSKFWRLSFWTRVWTQQEVILAKELYFITPSQRIYHKDCLLANTLIKAYLENSVSSALFALYMNLPKNEATKMLEYQCGAMSLLETKRHTEVPTMRVPGINLYLSGHLQATDKLDYVYGLLALTKAPIVPDYAKSVREVYWEFAKWLVEKCNKIARTIPRELPYNAGFFGFLDANAVGIRQLHGHYRPGRPSSLPKKSERTSNSRPITSVHLGVTLREFLSLIIRHRYMSLEIAY</sequence>
<dbReference type="Pfam" id="PF06985">
    <property type="entry name" value="HET"/>
    <property type="match status" value="1"/>
</dbReference>
<dbReference type="EMBL" id="PVEM01000012">
    <property type="protein sequence ID" value="PTD05425.1"/>
    <property type="molecule type" value="Genomic_DNA"/>
</dbReference>
<name>A0A2T4GPG4_FUSCU</name>
<reference evidence="4" key="2">
    <citation type="submission" date="2020-11" db="EMBL/GenBank/DDBJ databases">
        <title>The chromosome-scale genome resource for two endophytic Fusarium species: F. culmorum and F. pseudograminearum.</title>
        <authorList>
            <person name="Yuan Z."/>
        </authorList>
    </citation>
    <scope>NUCLEOTIDE SEQUENCE</scope>
    <source>
        <strain evidence="4">Class2-1B</strain>
    </source>
</reference>
<feature type="region of interest" description="Disordered" evidence="1">
    <location>
        <begin position="391"/>
        <end position="410"/>
    </location>
</feature>
<dbReference type="OrthoDB" id="5386682at2759"/>
<gene>
    <name evidence="3" type="ORF">FCULG_00001265</name>
    <name evidence="4" type="ORF">HYE67_004077</name>
</gene>
<dbReference type="InterPro" id="IPR010730">
    <property type="entry name" value="HET"/>
</dbReference>
<protein>
    <recommendedName>
        <fullName evidence="2">Heterokaryon incompatibility domain-containing protein</fullName>
    </recommendedName>
</protein>
<dbReference type="Proteomes" id="UP000241587">
    <property type="component" value="Unassembled WGS sequence"/>
</dbReference>
<proteinExistence type="predicted"/>
<dbReference type="Proteomes" id="UP000663297">
    <property type="component" value="Chromosome 2"/>
</dbReference>
<organism evidence="3 5">
    <name type="scientific">Fusarium culmorum</name>
    <dbReference type="NCBI Taxonomy" id="5516"/>
    <lineage>
        <taxon>Eukaryota</taxon>
        <taxon>Fungi</taxon>
        <taxon>Dikarya</taxon>
        <taxon>Ascomycota</taxon>
        <taxon>Pezizomycotina</taxon>
        <taxon>Sordariomycetes</taxon>
        <taxon>Hypocreomycetidae</taxon>
        <taxon>Hypocreales</taxon>
        <taxon>Nectriaceae</taxon>
        <taxon>Fusarium</taxon>
    </lineage>
</organism>
<dbReference type="AlphaFoldDB" id="A0A2T4GPG4"/>
<dbReference type="InterPro" id="IPR052895">
    <property type="entry name" value="HetReg/Transcr_Mod"/>
</dbReference>
<evidence type="ECO:0000256" key="1">
    <source>
        <dbReference type="SAM" id="MobiDB-lite"/>
    </source>
</evidence>
<dbReference type="PANTHER" id="PTHR24148">
    <property type="entry name" value="ANKYRIN REPEAT DOMAIN-CONTAINING PROTEIN 39 HOMOLOG-RELATED"/>
    <property type="match status" value="1"/>
</dbReference>
<evidence type="ECO:0000313" key="3">
    <source>
        <dbReference type="EMBL" id="PTD05425.1"/>
    </source>
</evidence>
<evidence type="ECO:0000313" key="4">
    <source>
        <dbReference type="EMBL" id="QPC61846.1"/>
    </source>
</evidence>
<feature type="domain" description="Heterokaryon incompatibility" evidence="2">
    <location>
        <begin position="49"/>
        <end position="223"/>
    </location>
</feature>
<accession>A0A2T4GPG4</accession>